<dbReference type="RefSeq" id="WP_116421164.1">
    <property type="nucleotide sequence ID" value="NZ_DAIOPL010000011.1"/>
</dbReference>
<evidence type="ECO:0000313" key="5">
    <source>
        <dbReference type="Proteomes" id="UP000256877"/>
    </source>
</evidence>
<dbReference type="Proteomes" id="UP000651120">
    <property type="component" value="Unassembled WGS sequence"/>
</dbReference>
<dbReference type="Proteomes" id="UP000257123">
    <property type="component" value="Unassembled WGS sequence"/>
</dbReference>
<organism evidence="4 5">
    <name type="scientific">Pyrobaculum aerophilum</name>
    <dbReference type="NCBI Taxonomy" id="13773"/>
    <lineage>
        <taxon>Archaea</taxon>
        <taxon>Thermoproteota</taxon>
        <taxon>Thermoprotei</taxon>
        <taxon>Thermoproteales</taxon>
        <taxon>Thermoproteaceae</taxon>
        <taxon>Pyrobaculum</taxon>
    </lineage>
</organism>
<name>A0A371R6R2_9CREN</name>
<dbReference type="Gene3D" id="1.20.120.1200">
    <property type="entry name" value="NADH-ubiquinone/plastoquinone oxidoreductase chain 6, subunit NuoJ"/>
    <property type="match status" value="1"/>
</dbReference>
<dbReference type="OrthoDB" id="29283at2157"/>
<evidence type="ECO:0000313" key="3">
    <source>
        <dbReference type="EMBL" id="RFA95836.1"/>
    </source>
</evidence>
<feature type="transmembrane region" description="Helical" evidence="1">
    <location>
        <begin position="44"/>
        <end position="70"/>
    </location>
</feature>
<proteinExistence type="predicted"/>
<sequence>MIDILLLSAALFFGLLTVYSRDNVYSAISLAATAGAVGAYYAYLLQFASAFLIFVIYIGAVMLLVLITAAMYGGAQRWGGKYFTATTLLALTAAVLFATYFSTQPGKALVVNTGDLITAVVLLIGVAVISLVISIEVARRV</sequence>
<gene>
    <name evidence="3" type="ORF">CGL51_06730</name>
    <name evidence="4" type="ORF">CGL52_01175</name>
    <name evidence="2" type="ORF">HA333_03080</name>
</gene>
<reference evidence="2" key="2">
    <citation type="journal article" date="2020" name="bioRxiv">
        <title>A rank-normalized archaeal taxonomy based on genome phylogeny resolves widespread incomplete and uneven classifications.</title>
        <authorList>
            <person name="Rinke C."/>
            <person name="Chuvochina M."/>
            <person name="Mussig A.J."/>
            <person name="Chaumeil P.-A."/>
            <person name="Waite D.W."/>
            <person name="Whitman W.B."/>
            <person name="Parks D.H."/>
            <person name="Hugenholtz P."/>
        </authorList>
    </citation>
    <scope>NUCLEOTIDE SEQUENCE</scope>
    <source>
        <strain evidence="2">UBA8839</strain>
    </source>
</reference>
<keyword evidence="1" id="KW-0812">Transmembrane</keyword>
<reference evidence="5 6" key="1">
    <citation type="submission" date="2017-07" db="EMBL/GenBank/DDBJ databases">
        <title>Draft genome sequence of aerobic hyperthermophilic archaea, Pyrobaculum aerophilum YKB31 and YKB32.</title>
        <authorList>
            <person name="Mochizuki T."/>
            <person name="Berliner A.J."/>
            <person name="Yoshida-Takashima Y."/>
            <person name="Takaki Y."/>
            <person name="Nunoura T."/>
            <person name="Takai K."/>
        </authorList>
    </citation>
    <scope>NUCLEOTIDE SEQUENCE [LARGE SCALE GENOMIC DNA]</scope>
    <source>
        <strain evidence="3 6">YKB31</strain>
        <strain evidence="4 5">YKB32</strain>
    </source>
</reference>
<protein>
    <submittedName>
        <fullName evidence="4">Uncharacterized protein</fullName>
    </submittedName>
</protein>
<keyword evidence="1" id="KW-0472">Membrane</keyword>
<evidence type="ECO:0000256" key="1">
    <source>
        <dbReference type="SAM" id="Phobius"/>
    </source>
</evidence>
<keyword evidence="1" id="KW-1133">Transmembrane helix</keyword>
<evidence type="ECO:0000313" key="4">
    <source>
        <dbReference type="EMBL" id="RFB00228.1"/>
    </source>
</evidence>
<accession>A0A371R6R2</accession>
<evidence type="ECO:0000313" key="2">
    <source>
        <dbReference type="EMBL" id="HII46455.1"/>
    </source>
</evidence>
<dbReference type="InterPro" id="IPR042106">
    <property type="entry name" value="Nuo/plastoQ_OxRdtase_6_NuoJ"/>
</dbReference>
<feature type="transmembrane region" description="Helical" evidence="1">
    <location>
        <begin position="82"/>
        <end position="101"/>
    </location>
</feature>
<evidence type="ECO:0000313" key="6">
    <source>
        <dbReference type="Proteomes" id="UP000257123"/>
    </source>
</evidence>
<dbReference type="EMBL" id="DUJP01000014">
    <property type="protein sequence ID" value="HII46455.1"/>
    <property type="molecule type" value="Genomic_DNA"/>
</dbReference>
<dbReference type="AlphaFoldDB" id="A0A371R6R2"/>
<dbReference type="Proteomes" id="UP000256877">
    <property type="component" value="Unassembled WGS sequence"/>
</dbReference>
<feature type="transmembrane region" description="Helical" evidence="1">
    <location>
        <begin position="116"/>
        <end position="138"/>
    </location>
</feature>
<comment type="caution">
    <text evidence="4">The sequence shown here is derived from an EMBL/GenBank/DDBJ whole genome shotgun (WGS) entry which is preliminary data.</text>
</comment>
<dbReference type="EMBL" id="NMUE01000018">
    <property type="protein sequence ID" value="RFA95836.1"/>
    <property type="molecule type" value="Genomic_DNA"/>
</dbReference>
<dbReference type="EMBL" id="NMUF01000002">
    <property type="protein sequence ID" value="RFB00228.1"/>
    <property type="molecule type" value="Genomic_DNA"/>
</dbReference>